<dbReference type="PROSITE" id="PS51257">
    <property type="entry name" value="PROKAR_LIPOPROTEIN"/>
    <property type="match status" value="1"/>
</dbReference>
<feature type="transmembrane region" description="Helical" evidence="15">
    <location>
        <begin position="149"/>
        <end position="169"/>
    </location>
</feature>
<evidence type="ECO:0000256" key="12">
    <source>
        <dbReference type="ARBA" id="ARBA00025614"/>
    </source>
</evidence>
<dbReference type="HOGENOM" id="CLU_917825_0_0_0"/>
<evidence type="ECO:0000256" key="3">
    <source>
        <dbReference type="ARBA" id="ARBA00022475"/>
    </source>
</evidence>
<accession>D2R5W9</accession>
<proteinExistence type="inferred from homology"/>
<keyword evidence="8 15" id="KW-0406">Ion transport</keyword>
<comment type="subunit">
    <text evidence="13">F-type ATPases have 2 components, F(1) - the catalytic core - and F(0) - the membrane proton channel. F(1) has five subunits: alpha(3), beta(3), gamma(1), delta(1), epsilon(1). F(0) has four main subunits: a(1), b(2) and c(10-14). The alpha and beta chains form an alternating ring which encloses part of the gamma chain. F(1) is attached to F(0) by a central stalk formed by the gamma and epsilon chains, while a peripheral stalk is formed by the delta and b chains.</text>
</comment>
<evidence type="ECO:0000256" key="9">
    <source>
        <dbReference type="ARBA" id="ARBA00023136"/>
    </source>
</evidence>
<reference evidence="19 20" key="1">
    <citation type="journal article" date="2009" name="Stand. Genomic Sci.">
        <title>Complete genome sequence of Pirellula staleyi type strain (ATCC 27377).</title>
        <authorList>
            <person name="Clum A."/>
            <person name="Tindall B.J."/>
            <person name="Sikorski J."/>
            <person name="Ivanova N."/>
            <person name="Mavrommatis K."/>
            <person name="Lucas S."/>
            <person name="Glavina del Rio T."/>
            <person name="Nolan M."/>
            <person name="Chen F."/>
            <person name="Tice H."/>
            <person name="Pitluck S."/>
            <person name="Cheng J.F."/>
            <person name="Chertkov O."/>
            <person name="Brettin T."/>
            <person name="Han C."/>
            <person name="Detter J.C."/>
            <person name="Kuske C."/>
            <person name="Bruce D."/>
            <person name="Goodwin L."/>
            <person name="Ovchinikova G."/>
            <person name="Pati A."/>
            <person name="Mikhailova N."/>
            <person name="Chen A."/>
            <person name="Palaniappan K."/>
            <person name="Land M."/>
            <person name="Hauser L."/>
            <person name="Chang Y.J."/>
            <person name="Jeffries C.D."/>
            <person name="Chain P."/>
            <person name="Rohde M."/>
            <person name="Goker M."/>
            <person name="Bristow J."/>
            <person name="Eisen J.A."/>
            <person name="Markowitz V."/>
            <person name="Hugenholtz P."/>
            <person name="Kyrpides N.C."/>
            <person name="Klenk H.P."/>
            <person name="Lapidus A."/>
        </authorList>
    </citation>
    <scope>NUCLEOTIDE SEQUENCE [LARGE SCALE GENOMIC DNA]</scope>
    <source>
        <strain evidence="20">ATCC 27377 / DSM 6068 / ICPB 4128</strain>
    </source>
</reference>
<feature type="chain" id="PRO_5003034652" description="ATP synthase subunit b" evidence="18">
    <location>
        <begin position="26"/>
        <end position="303"/>
    </location>
</feature>
<dbReference type="GO" id="GO:0045259">
    <property type="term" value="C:proton-transporting ATP synthase complex"/>
    <property type="evidence" value="ECO:0007669"/>
    <property type="project" value="UniProtKB-KW"/>
</dbReference>
<keyword evidence="2 15" id="KW-0813">Transport</keyword>
<gene>
    <name evidence="15" type="primary">atpF</name>
    <name evidence="19" type="ordered locus">Psta_4408</name>
</gene>
<evidence type="ECO:0000256" key="6">
    <source>
        <dbReference type="ARBA" id="ARBA00022781"/>
    </source>
</evidence>
<comment type="subcellular location">
    <subcellularLocation>
        <location evidence="15">Cell inner membrane</location>
        <topology evidence="15">Single-pass membrane protein</topology>
    </subcellularLocation>
    <subcellularLocation>
        <location evidence="14">Endomembrane system</location>
        <topology evidence="14">Single-pass membrane protein</topology>
    </subcellularLocation>
</comment>
<keyword evidence="5 15" id="KW-0812">Transmembrane</keyword>
<dbReference type="HAMAP" id="MF_01398">
    <property type="entry name" value="ATP_synth_b_bprime"/>
    <property type="match status" value="1"/>
</dbReference>
<dbReference type="KEGG" id="psl:Psta_4408"/>
<dbReference type="NCBIfam" id="TIGR01144">
    <property type="entry name" value="ATP_synt_b"/>
    <property type="match status" value="1"/>
</dbReference>
<evidence type="ECO:0000256" key="14">
    <source>
        <dbReference type="ARBA" id="ARBA00037847"/>
    </source>
</evidence>
<evidence type="ECO:0000256" key="7">
    <source>
        <dbReference type="ARBA" id="ARBA00022989"/>
    </source>
</evidence>
<dbReference type="GO" id="GO:0005886">
    <property type="term" value="C:plasma membrane"/>
    <property type="evidence" value="ECO:0007669"/>
    <property type="project" value="UniProtKB-SubCell"/>
</dbReference>
<dbReference type="EMBL" id="CP001848">
    <property type="protein sequence ID" value="ADB19054.1"/>
    <property type="molecule type" value="Genomic_DNA"/>
</dbReference>
<keyword evidence="6 15" id="KW-0375">Hydrogen ion transport</keyword>
<dbReference type="Proteomes" id="UP000001887">
    <property type="component" value="Chromosome"/>
</dbReference>
<comment type="subunit">
    <text evidence="15">F-type ATPases have 2 components, F(1) - the catalytic core - and F(0) - the membrane proton channel. F(1) has five subunits: alpha(3), beta(3), gamma(1), delta(1), epsilon(1). F(0) has three main subunits: a(1), b(2) and c(10-14). The alpha and beta chains form an alternating ring which encloses part of the gamma chain. F(1) is attached to F(0) by a central stalk formed by the gamma and epsilon chains, while a peripheral stalk is formed by the delta and b chains.</text>
</comment>
<evidence type="ECO:0000256" key="16">
    <source>
        <dbReference type="SAM" id="Coils"/>
    </source>
</evidence>
<feature type="signal peptide" evidence="18">
    <location>
        <begin position="1"/>
        <end position="25"/>
    </location>
</feature>
<comment type="function">
    <text evidence="12">Component of the F(0) channel, it forms part of the peripheral stalk, linking F(1) to F(0). The b'-subunit is a diverged and duplicated form of b found in plants and photosynthetic bacteria.</text>
</comment>
<feature type="coiled-coil region" evidence="16">
    <location>
        <begin position="187"/>
        <end position="232"/>
    </location>
</feature>
<dbReference type="InterPro" id="IPR050059">
    <property type="entry name" value="ATP_synthase_B_chain"/>
</dbReference>
<organism evidence="19 20">
    <name type="scientific">Pirellula staleyi (strain ATCC 27377 / DSM 6068 / ICPB 4128)</name>
    <name type="common">Pirella staleyi</name>
    <dbReference type="NCBI Taxonomy" id="530564"/>
    <lineage>
        <taxon>Bacteria</taxon>
        <taxon>Pseudomonadati</taxon>
        <taxon>Planctomycetota</taxon>
        <taxon>Planctomycetia</taxon>
        <taxon>Pirellulales</taxon>
        <taxon>Pirellulaceae</taxon>
        <taxon>Pirellula</taxon>
    </lineage>
</organism>
<sequence precursor="true">MQVHRLIAAGLLALGCLVTPSMVLAWDDAKADDSKPAVAAEEAKPADAPAAETPAAEASSEAPAKEPAKEEHGTDEKPADAPAKTAPAAADHKEGEHKEGDHKAGDHAATDHAAEGHAADGHGHGDEHDLSHSNATASLEKPDEFRFELAVGTFLVFCVLLAILTKFAWGPIVSGLDKREQGIADMIENARIANEQAAAKLREHEARLSAAAEETRALLTQARVDAEAAREKIVGEAQAAAARERDRAVADIATAKSVALKEIAEKSVETALALAGNIVRREIKPEDHETLITEALNKFPTLN</sequence>
<evidence type="ECO:0000256" key="18">
    <source>
        <dbReference type="SAM" id="SignalP"/>
    </source>
</evidence>
<dbReference type="eggNOG" id="COG0711">
    <property type="taxonomic scope" value="Bacteria"/>
</dbReference>
<dbReference type="STRING" id="530564.Psta_4408"/>
<evidence type="ECO:0000256" key="1">
    <source>
        <dbReference type="ARBA" id="ARBA00005513"/>
    </source>
</evidence>
<keyword evidence="4 15" id="KW-0138">CF(0)</keyword>
<keyword evidence="15" id="KW-0997">Cell inner membrane</keyword>
<keyword evidence="10 15" id="KW-0066">ATP synthesis</keyword>
<protein>
    <recommendedName>
        <fullName evidence="15">ATP synthase subunit b</fullName>
    </recommendedName>
    <alternativeName>
        <fullName evidence="15">ATP synthase F(0) sector subunit b</fullName>
    </alternativeName>
    <alternativeName>
        <fullName evidence="15">ATPase subunit I</fullName>
    </alternativeName>
    <alternativeName>
        <fullName evidence="15">F-type ATPase subunit b</fullName>
        <shortName evidence="15">F-ATPase subunit b</shortName>
    </alternativeName>
</protein>
<evidence type="ECO:0000256" key="13">
    <source>
        <dbReference type="ARBA" id="ARBA00026054"/>
    </source>
</evidence>
<comment type="function">
    <text evidence="11 15">F(1)F(0) ATP synthase produces ATP from ADP in the presence of a proton or sodium gradient. F-type ATPases consist of two structural domains, F(1) containing the extramembraneous catalytic core and F(0) containing the membrane proton channel, linked together by a central stalk and a peripheral stalk. During catalysis, ATP synthesis in the catalytic domain of F(1) is coupled via a rotary mechanism of the central stalk subunits to proton translocation.</text>
</comment>
<feature type="compositionally biased region" description="Low complexity" evidence="17">
    <location>
        <begin position="46"/>
        <end position="62"/>
    </location>
</feature>
<dbReference type="PANTHER" id="PTHR33445">
    <property type="entry name" value="ATP SYNTHASE SUBUNIT B', CHLOROPLASTIC"/>
    <property type="match status" value="1"/>
</dbReference>
<keyword evidence="20" id="KW-1185">Reference proteome</keyword>
<dbReference type="GO" id="GO:0046933">
    <property type="term" value="F:proton-transporting ATP synthase activity, rotational mechanism"/>
    <property type="evidence" value="ECO:0007669"/>
    <property type="project" value="UniProtKB-UniRule"/>
</dbReference>
<keyword evidence="18" id="KW-0732">Signal</keyword>
<dbReference type="GO" id="GO:0046961">
    <property type="term" value="F:proton-transporting ATPase activity, rotational mechanism"/>
    <property type="evidence" value="ECO:0007669"/>
    <property type="project" value="TreeGrafter"/>
</dbReference>
<keyword evidence="7 15" id="KW-1133">Transmembrane helix</keyword>
<comment type="similarity">
    <text evidence="1 15">Belongs to the ATPase B chain family.</text>
</comment>
<keyword evidence="9 15" id="KW-0472">Membrane</keyword>
<feature type="compositionally biased region" description="Basic and acidic residues" evidence="17">
    <location>
        <begin position="32"/>
        <end position="45"/>
    </location>
</feature>
<dbReference type="AlphaFoldDB" id="D2R5W9"/>
<dbReference type="GO" id="GO:0012505">
    <property type="term" value="C:endomembrane system"/>
    <property type="evidence" value="ECO:0007669"/>
    <property type="project" value="UniProtKB-SubCell"/>
</dbReference>
<feature type="region of interest" description="Disordered" evidence="17">
    <location>
        <begin position="32"/>
        <end position="108"/>
    </location>
</feature>
<dbReference type="CDD" id="cd06503">
    <property type="entry name" value="ATP-synt_Fo_b"/>
    <property type="match status" value="1"/>
</dbReference>
<evidence type="ECO:0000256" key="11">
    <source>
        <dbReference type="ARBA" id="ARBA00025198"/>
    </source>
</evidence>
<dbReference type="InterPro" id="IPR005864">
    <property type="entry name" value="ATP_synth_F0_bsu_bac"/>
</dbReference>
<evidence type="ECO:0000256" key="17">
    <source>
        <dbReference type="SAM" id="MobiDB-lite"/>
    </source>
</evidence>
<evidence type="ECO:0000256" key="4">
    <source>
        <dbReference type="ARBA" id="ARBA00022547"/>
    </source>
</evidence>
<evidence type="ECO:0000256" key="15">
    <source>
        <dbReference type="HAMAP-Rule" id="MF_01398"/>
    </source>
</evidence>
<dbReference type="InterPro" id="IPR002146">
    <property type="entry name" value="ATP_synth_b/b'su_bac/chlpt"/>
</dbReference>
<evidence type="ECO:0000313" key="20">
    <source>
        <dbReference type="Proteomes" id="UP000001887"/>
    </source>
</evidence>
<evidence type="ECO:0000256" key="5">
    <source>
        <dbReference type="ARBA" id="ARBA00022692"/>
    </source>
</evidence>
<feature type="compositionally biased region" description="Basic and acidic residues" evidence="17">
    <location>
        <begin position="63"/>
        <end position="79"/>
    </location>
</feature>
<feature type="compositionally biased region" description="Basic and acidic residues" evidence="17">
    <location>
        <begin position="90"/>
        <end position="108"/>
    </location>
</feature>
<evidence type="ECO:0000313" key="19">
    <source>
        <dbReference type="EMBL" id="ADB19054.1"/>
    </source>
</evidence>
<evidence type="ECO:0000256" key="10">
    <source>
        <dbReference type="ARBA" id="ARBA00023310"/>
    </source>
</evidence>
<evidence type="ECO:0000256" key="2">
    <source>
        <dbReference type="ARBA" id="ARBA00022448"/>
    </source>
</evidence>
<feature type="compositionally biased region" description="Low complexity" evidence="17">
    <location>
        <begin position="80"/>
        <end position="89"/>
    </location>
</feature>
<keyword evidence="3 15" id="KW-1003">Cell membrane</keyword>
<name>D2R5W9_PIRSD</name>
<evidence type="ECO:0000256" key="8">
    <source>
        <dbReference type="ARBA" id="ARBA00023065"/>
    </source>
</evidence>
<dbReference type="PANTHER" id="PTHR33445:SF1">
    <property type="entry name" value="ATP SYNTHASE SUBUNIT B"/>
    <property type="match status" value="1"/>
</dbReference>
<keyword evidence="16" id="KW-0175">Coiled coil</keyword>
<dbReference type="Pfam" id="PF00430">
    <property type="entry name" value="ATP-synt_B"/>
    <property type="match status" value="1"/>
</dbReference>